<dbReference type="GO" id="GO:0006952">
    <property type="term" value="P:defense response"/>
    <property type="evidence" value="ECO:0007669"/>
    <property type="project" value="UniProtKB-KW"/>
</dbReference>
<feature type="domain" description="Disease resistance R13L4/SHOC-2-like LRR" evidence="3">
    <location>
        <begin position="2"/>
        <end position="158"/>
    </location>
</feature>
<dbReference type="InterPro" id="IPR032675">
    <property type="entry name" value="LRR_dom_sf"/>
</dbReference>
<evidence type="ECO:0000256" key="2">
    <source>
        <dbReference type="ARBA" id="ARBA00022821"/>
    </source>
</evidence>
<dbReference type="Gene3D" id="3.80.10.10">
    <property type="entry name" value="Ribonuclease Inhibitor"/>
    <property type="match status" value="1"/>
</dbReference>
<name>A0AAV6KTG0_9ERIC</name>
<comment type="caution">
    <text evidence="4">The sequence shown here is derived from an EMBL/GenBank/DDBJ whole genome shotgun (WGS) entry which is preliminary data.</text>
</comment>
<dbReference type="PANTHER" id="PTHR36766:SF61">
    <property type="entry name" value="NB-ARC DOMAIN DISEASE RESISTANCE PROTEIN"/>
    <property type="match status" value="1"/>
</dbReference>
<dbReference type="EMBL" id="JACTNZ010000003">
    <property type="protein sequence ID" value="KAG5555861.1"/>
    <property type="molecule type" value="Genomic_DNA"/>
</dbReference>
<accession>A0AAV6KTG0</accession>
<dbReference type="AlphaFoldDB" id="A0AAV6KTG0"/>
<reference evidence="4" key="1">
    <citation type="submission" date="2020-08" db="EMBL/GenBank/DDBJ databases">
        <title>Plant Genome Project.</title>
        <authorList>
            <person name="Zhang R.-G."/>
        </authorList>
    </citation>
    <scope>NUCLEOTIDE SEQUENCE</scope>
    <source>
        <strain evidence="4">WSP0</strain>
        <tissue evidence="4">Leaf</tissue>
    </source>
</reference>
<evidence type="ECO:0000259" key="3">
    <source>
        <dbReference type="Pfam" id="PF23598"/>
    </source>
</evidence>
<keyword evidence="2" id="KW-0611">Plant defense</keyword>
<protein>
    <recommendedName>
        <fullName evidence="3">Disease resistance R13L4/SHOC-2-like LRR domain-containing protein</fullName>
    </recommendedName>
</protein>
<dbReference type="InterPro" id="IPR055414">
    <property type="entry name" value="LRR_R13L4/SHOC2-like"/>
</dbReference>
<proteinExistence type="predicted"/>
<keyword evidence="5" id="KW-1185">Reference proteome</keyword>
<dbReference type="PANTHER" id="PTHR36766">
    <property type="entry name" value="PLANT BROAD-SPECTRUM MILDEW RESISTANCE PROTEIN RPW8"/>
    <property type="match status" value="1"/>
</dbReference>
<sequence length="188" mass="21132">MLLNLKYLDLTESYVPELPEDFCKLISLRFLGLTTNSMRLPKEGIAGFRHLTSLERLEIDLCESLNLSDDDDLKGLISLKKLELSRLPRLVNLPKGLLDAAATLTQLEIVGCENFTSPSESVLPNFLSLQSLTIWGCDNVVSLPGGMQRLTKLHDLFIFGCSLNITIRYREGGEDWPKIAHIPNIKIY</sequence>
<evidence type="ECO:0000313" key="4">
    <source>
        <dbReference type="EMBL" id="KAG5555861.1"/>
    </source>
</evidence>
<dbReference type="Proteomes" id="UP000823749">
    <property type="component" value="Chromosome 3"/>
</dbReference>
<dbReference type="Pfam" id="PF23598">
    <property type="entry name" value="LRR_14"/>
    <property type="match status" value="1"/>
</dbReference>
<gene>
    <name evidence="4" type="ORF">RHGRI_006495</name>
</gene>
<evidence type="ECO:0000313" key="5">
    <source>
        <dbReference type="Proteomes" id="UP000823749"/>
    </source>
</evidence>
<organism evidence="4 5">
    <name type="scientific">Rhododendron griersonianum</name>
    <dbReference type="NCBI Taxonomy" id="479676"/>
    <lineage>
        <taxon>Eukaryota</taxon>
        <taxon>Viridiplantae</taxon>
        <taxon>Streptophyta</taxon>
        <taxon>Embryophyta</taxon>
        <taxon>Tracheophyta</taxon>
        <taxon>Spermatophyta</taxon>
        <taxon>Magnoliopsida</taxon>
        <taxon>eudicotyledons</taxon>
        <taxon>Gunneridae</taxon>
        <taxon>Pentapetalae</taxon>
        <taxon>asterids</taxon>
        <taxon>Ericales</taxon>
        <taxon>Ericaceae</taxon>
        <taxon>Ericoideae</taxon>
        <taxon>Rhodoreae</taxon>
        <taxon>Rhododendron</taxon>
    </lineage>
</organism>
<keyword evidence="1" id="KW-0677">Repeat</keyword>
<dbReference type="SUPFAM" id="SSF52058">
    <property type="entry name" value="L domain-like"/>
    <property type="match status" value="1"/>
</dbReference>
<evidence type="ECO:0000256" key="1">
    <source>
        <dbReference type="ARBA" id="ARBA00022737"/>
    </source>
</evidence>